<dbReference type="FunFam" id="3.30.300.30:FF:000007">
    <property type="entry name" value="4-coumarate--CoA ligase 2"/>
    <property type="match status" value="1"/>
</dbReference>
<dbReference type="EMBL" id="JACATZ010000001">
    <property type="protein sequence ID" value="NWJ45658.1"/>
    <property type="molecule type" value="Genomic_DNA"/>
</dbReference>
<sequence length="524" mass="57521">MIFKSTLPDVELPNVDFTTHVLHRATELGDKVAFVDSGNGNTYTYKQVSDNVRKMAVGLHERGLQKGDVLALFSPNSPEYFITFLAVASLGGINTTINPLYTVDELTFQLNDADAKFLITIPPLLEKAKEAASRAKIQEIFVYGEAEGHTSFSKLVEKDGQLPQIEWDYKEDLAVLPYSSGTTGLPKGVMLTQYNLVANINQMYAAHLYQENDNILCVLPMFHIYGMMVIGAMGLFNGATIVTVPRFELEHFLQTMQDTHITVAPLVPPIMLALAKHPLVDKYDLSGLKAILSAAAPLSRELQEACQNRLGCIVIQGYGLTETSPGMHISPIDKDKAKAGSVGINLPYVDIKVVDISNGEALGVKQEGEIWTKGPHVMKGYLNRPDSTAATIDNDGWLHTGDIGYVDEDGYLFIVDRLKELIKYKGLQVAPAELEAVILTHPAVADAAVIPSPDEEAGEVPKAFVVLKPGVQLSSGELESYVAVRVAPHKKIRRLEFIDQIPKSASGKILRRFLVDRERKALEL</sequence>
<evidence type="ECO:0000259" key="6">
    <source>
        <dbReference type="Pfam" id="PF13193"/>
    </source>
</evidence>
<dbReference type="InterPro" id="IPR045851">
    <property type="entry name" value="AMP-bd_C_sf"/>
</dbReference>
<dbReference type="FunFam" id="3.40.50.12780:FF:000003">
    <property type="entry name" value="Long-chain-fatty-acid--CoA ligase FadD"/>
    <property type="match status" value="1"/>
</dbReference>
<dbReference type="PANTHER" id="PTHR24096:SF149">
    <property type="entry name" value="AMP-BINDING DOMAIN-CONTAINING PROTEIN-RELATED"/>
    <property type="match status" value="1"/>
</dbReference>
<proteinExistence type="inferred from homology"/>
<evidence type="ECO:0000256" key="2">
    <source>
        <dbReference type="ARBA" id="ARBA00022598"/>
    </source>
</evidence>
<comment type="similarity">
    <text evidence="1">Belongs to the ATP-dependent AMP-binding enzyme family.</text>
</comment>
<evidence type="ECO:0000313" key="9">
    <source>
        <dbReference type="Proteomes" id="UP000521676"/>
    </source>
</evidence>
<evidence type="ECO:0000256" key="4">
    <source>
        <dbReference type="ARBA" id="ARBA00022840"/>
    </source>
</evidence>
<evidence type="ECO:0000259" key="5">
    <source>
        <dbReference type="Pfam" id="PF00501"/>
    </source>
</evidence>
<dbReference type="PANTHER" id="PTHR24096">
    <property type="entry name" value="LONG-CHAIN-FATTY-ACID--COA LIGASE"/>
    <property type="match status" value="1"/>
</dbReference>
<keyword evidence="4" id="KW-0067">ATP-binding</keyword>
<evidence type="ECO:0000313" key="8">
    <source>
        <dbReference type="EMBL" id="WJW67528.1"/>
    </source>
</evidence>
<dbReference type="GO" id="GO:0016405">
    <property type="term" value="F:CoA-ligase activity"/>
    <property type="evidence" value="ECO:0007669"/>
    <property type="project" value="TreeGrafter"/>
</dbReference>
<dbReference type="RefSeq" id="WP_341469421.1">
    <property type="nucleotide sequence ID" value="NZ_CP128399.1"/>
</dbReference>
<keyword evidence="2 7" id="KW-0436">Ligase</keyword>
<dbReference type="SUPFAM" id="SSF56801">
    <property type="entry name" value="Acetyl-CoA synthetase-like"/>
    <property type="match status" value="1"/>
</dbReference>
<evidence type="ECO:0000313" key="10">
    <source>
        <dbReference type="Proteomes" id="UP001431572"/>
    </source>
</evidence>
<accession>A0A8T7LUE4</accession>
<evidence type="ECO:0000256" key="1">
    <source>
        <dbReference type="ARBA" id="ARBA00006432"/>
    </source>
</evidence>
<dbReference type="Gene3D" id="3.30.300.30">
    <property type="match status" value="1"/>
</dbReference>
<feature type="domain" description="AMP-dependent synthetase/ligase" evidence="5">
    <location>
        <begin position="23"/>
        <end position="382"/>
    </location>
</feature>
<keyword evidence="3" id="KW-0547">Nucleotide-binding</keyword>
<dbReference type="PROSITE" id="PS00455">
    <property type="entry name" value="AMP_BINDING"/>
    <property type="match status" value="1"/>
</dbReference>
<feature type="domain" description="AMP-binding enzyme C-terminal" evidence="6">
    <location>
        <begin position="433"/>
        <end position="508"/>
    </location>
</feature>
<dbReference type="Proteomes" id="UP001431572">
    <property type="component" value="Chromosome 1"/>
</dbReference>
<dbReference type="Pfam" id="PF00501">
    <property type="entry name" value="AMP-binding"/>
    <property type="match status" value="1"/>
</dbReference>
<dbReference type="InterPro" id="IPR042099">
    <property type="entry name" value="ANL_N_sf"/>
</dbReference>
<gene>
    <name evidence="7" type="ORF">HXX08_07245</name>
    <name evidence="8" type="ORF">OZ401_000795</name>
</gene>
<organism evidence="7 9">
    <name type="scientific">Candidatus Chlorohelix allophototropha</name>
    <dbReference type="NCBI Taxonomy" id="3003348"/>
    <lineage>
        <taxon>Bacteria</taxon>
        <taxon>Bacillati</taxon>
        <taxon>Chloroflexota</taxon>
        <taxon>Chloroflexia</taxon>
        <taxon>Candidatus Chloroheliales</taxon>
        <taxon>Candidatus Chloroheliaceae</taxon>
        <taxon>Candidatus Chlorohelix</taxon>
    </lineage>
</organism>
<dbReference type="Gene3D" id="3.40.50.12780">
    <property type="entry name" value="N-terminal domain of ligase-like"/>
    <property type="match status" value="1"/>
</dbReference>
<dbReference type="InterPro" id="IPR025110">
    <property type="entry name" value="AMP-bd_C"/>
</dbReference>
<dbReference type="CDD" id="cd05904">
    <property type="entry name" value="4CL"/>
    <property type="match status" value="1"/>
</dbReference>
<dbReference type="EMBL" id="CP128399">
    <property type="protein sequence ID" value="WJW67528.1"/>
    <property type="molecule type" value="Genomic_DNA"/>
</dbReference>
<dbReference type="InterPro" id="IPR000873">
    <property type="entry name" value="AMP-dep_synth/lig_dom"/>
</dbReference>
<name>A0A8T7LUE4_9CHLR</name>
<evidence type="ECO:0000313" key="7">
    <source>
        <dbReference type="EMBL" id="NWJ45658.1"/>
    </source>
</evidence>
<reference evidence="8" key="2">
    <citation type="journal article" date="2024" name="Nature">
        <title>Anoxygenic phototroph of the Chloroflexota uses a type I reaction centre.</title>
        <authorList>
            <person name="Tsuji J.M."/>
            <person name="Shaw N.A."/>
            <person name="Nagashima S."/>
            <person name="Venkiteswaran J.J."/>
            <person name="Schiff S.L."/>
            <person name="Watanabe T."/>
            <person name="Fukui M."/>
            <person name="Hanada S."/>
            <person name="Tank M."/>
            <person name="Neufeld J.D."/>
        </authorList>
    </citation>
    <scope>NUCLEOTIDE SEQUENCE</scope>
    <source>
        <strain evidence="8">L227-S17</strain>
    </source>
</reference>
<evidence type="ECO:0000256" key="3">
    <source>
        <dbReference type="ARBA" id="ARBA00022741"/>
    </source>
</evidence>
<dbReference type="InterPro" id="IPR020845">
    <property type="entry name" value="AMP-binding_CS"/>
</dbReference>
<dbReference type="GO" id="GO:0005524">
    <property type="term" value="F:ATP binding"/>
    <property type="evidence" value="ECO:0007669"/>
    <property type="project" value="UniProtKB-KW"/>
</dbReference>
<dbReference type="Pfam" id="PF13193">
    <property type="entry name" value="AMP-binding_C"/>
    <property type="match status" value="1"/>
</dbReference>
<keyword evidence="10" id="KW-1185">Reference proteome</keyword>
<dbReference type="Proteomes" id="UP000521676">
    <property type="component" value="Unassembled WGS sequence"/>
</dbReference>
<protein>
    <submittedName>
        <fullName evidence="7">4-coumarate--CoA ligase family protein</fullName>
    </submittedName>
</protein>
<reference evidence="7 9" key="1">
    <citation type="submission" date="2020-06" db="EMBL/GenBank/DDBJ databases">
        <title>Anoxygenic phototrophic Chloroflexota member uses a Type I reaction center.</title>
        <authorList>
            <person name="Tsuji J.M."/>
            <person name="Shaw N.A."/>
            <person name="Nagashima S."/>
            <person name="Venkiteswaran J."/>
            <person name="Schiff S.L."/>
            <person name="Hanada S."/>
            <person name="Tank M."/>
            <person name="Neufeld J.D."/>
        </authorList>
    </citation>
    <scope>NUCLEOTIDE SEQUENCE [LARGE SCALE GENOMIC DNA]</scope>
    <source>
        <strain evidence="7">L227-S17</strain>
    </source>
</reference>
<dbReference type="AlphaFoldDB" id="A0A8T7LUE4"/>